<dbReference type="CDD" id="cd01412">
    <property type="entry name" value="SIRT5_Af1_CobB"/>
    <property type="match status" value="1"/>
</dbReference>
<evidence type="ECO:0000313" key="6">
    <source>
        <dbReference type="EMBL" id="QUE52567.1"/>
    </source>
</evidence>
<dbReference type="InterPro" id="IPR027546">
    <property type="entry name" value="Sirtuin_class_III"/>
</dbReference>
<comment type="subcellular location">
    <subcellularLocation>
        <location evidence="3">Cytoplasm</location>
    </subcellularLocation>
</comment>
<keyword evidence="7" id="KW-1185">Reference proteome</keyword>
<comment type="function">
    <text evidence="3">NAD-dependent lysine deacetylase and desuccinylase that specifically removes acetyl and succinyl groups on target proteins. Modulates the activities of several proteins which are inactive in their acylated form.</text>
</comment>
<dbReference type="InterPro" id="IPR026591">
    <property type="entry name" value="Sirtuin_cat_small_dom_sf"/>
</dbReference>
<dbReference type="Gene3D" id="3.40.50.1220">
    <property type="entry name" value="TPP-binding domain"/>
    <property type="match status" value="1"/>
</dbReference>
<comment type="domain">
    <text evidence="3">2 residues (Tyr-52 and Arg-55) present in a large hydrophobic pocket are probably involved in substrate specificity. They are important for desuccinylation activity, but dispensable for deacetylation activity.</text>
</comment>
<dbReference type="Gene3D" id="3.30.1600.10">
    <property type="entry name" value="SIR2/SIRT2 'Small Domain"/>
    <property type="match status" value="1"/>
</dbReference>
<feature type="binding site" evidence="3 4">
    <location>
        <position position="116"/>
    </location>
    <ligand>
        <name>Zn(2+)</name>
        <dbReference type="ChEBI" id="CHEBI:29105"/>
    </ligand>
</feature>
<reference evidence="6" key="1">
    <citation type="submission" date="2021-04" db="EMBL/GenBank/DDBJ databases">
        <title>Luteolibacter sp. 32A isolated from the skin of an Anderson's salamander (Ambystoma andersonii).</title>
        <authorList>
            <person name="Spergser J."/>
            <person name="Busse H.-J."/>
        </authorList>
    </citation>
    <scope>NUCLEOTIDE SEQUENCE</scope>
    <source>
        <strain evidence="6">32A</strain>
    </source>
</reference>
<name>A0A975J204_9BACT</name>
<dbReference type="InterPro" id="IPR026590">
    <property type="entry name" value="Ssirtuin_cat_dom"/>
</dbReference>
<feature type="binding site" evidence="3 4">
    <location>
        <position position="137"/>
    </location>
    <ligand>
        <name>Zn(2+)</name>
        <dbReference type="ChEBI" id="CHEBI:29105"/>
    </ligand>
</feature>
<dbReference type="InterPro" id="IPR050134">
    <property type="entry name" value="NAD-dep_sirtuin_deacylases"/>
</dbReference>
<comment type="catalytic activity">
    <reaction evidence="3">
        <text>N(6)-acetyl-L-lysyl-[protein] + NAD(+) + H2O = 2''-O-acetyl-ADP-D-ribose + nicotinamide + L-lysyl-[protein]</text>
        <dbReference type="Rhea" id="RHEA:43636"/>
        <dbReference type="Rhea" id="RHEA-COMP:9752"/>
        <dbReference type="Rhea" id="RHEA-COMP:10731"/>
        <dbReference type="ChEBI" id="CHEBI:15377"/>
        <dbReference type="ChEBI" id="CHEBI:17154"/>
        <dbReference type="ChEBI" id="CHEBI:29969"/>
        <dbReference type="ChEBI" id="CHEBI:57540"/>
        <dbReference type="ChEBI" id="CHEBI:61930"/>
        <dbReference type="ChEBI" id="CHEBI:83767"/>
        <dbReference type="EC" id="2.3.1.286"/>
    </reaction>
</comment>
<feature type="binding site" evidence="3 4">
    <location>
        <position position="134"/>
    </location>
    <ligand>
        <name>Zn(2+)</name>
        <dbReference type="ChEBI" id="CHEBI:29105"/>
    </ligand>
</feature>
<feature type="binding site" evidence="3">
    <location>
        <begin position="200"/>
        <end position="202"/>
    </location>
    <ligand>
        <name>NAD(+)</name>
        <dbReference type="ChEBI" id="CHEBI:57540"/>
    </ligand>
</feature>
<gene>
    <name evidence="3" type="primary">cobB</name>
    <name evidence="6" type="ORF">KBB96_06645</name>
</gene>
<dbReference type="SUPFAM" id="SSF52467">
    <property type="entry name" value="DHS-like NAD/FAD-binding domain"/>
    <property type="match status" value="1"/>
</dbReference>
<feature type="binding site" evidence="3">
    <location>
        <begin position="87"/>
        <end position="90"/>
    </location>
    <ligand>
        <name>NAD(+)</name>
        <dbReference type="ChEBI" id="CHEBI:57540"/>
    </ligand>
</feature>
<dbReference type="KEGG" id="lamb:KBB96_06645"/>
<dbReference type="PANTHER" id="PTHR11085:SF4">
    <property type="entry name" value="NAD-DEPENDENT PROTEIN DEACYLASE"/>
    <property type="match status" value="1"/>
</dbReference>
<feature type="active site" description="Proton acceptor" evidence="3 4">
    <location>
        <position position="105"/>
    </location>
</feature>
<dbReference type="RefSeq" id="WP_211633788.1">
    <property type="nucleotide sequence ID" value="NZ_CP073100.1"/>
</dbReference>
<dbReference type="Pfam" id="PF02146">
    <property type="entry name" value="SIR2"/>
    <property type="match status" value="1"/>
</dbReference>
<keyword evidence="3 4" id="KW-0479">Metal-binding</keyword>
<feature type="domain" description="Deacetylase sirtuin-type" evidence="5">
    <location>
        <begin position="1"/>
        <end position="232"/>
    </location>
</feature>
<dbReference type="InterPro" id="IPR029035">
    <property type="entry name" value="DHS-like_NAD/FAD-binding_dom"/>
</dbReference>
<evidence type="ECO:0000256" key="2">
    <source>
        <dbReference type="ARBA" id="ARBA00023027"/>
    </source>
</evidence>
<dbReference type="GO" id="GO:0036055">
    <property type="term" value="F:protein-succinyllysine desuccinylase activity"/>
    <property type="evidence" value="ECO:0007669"/>
    <property type="project" value="UniProtKB-UniRule"/>
</dbReference>
<protein>
    <recommendedName>
        <fullName evidence="3">NAD-dependent protein deacylase</fullName>
        <ecNumber evidence="3">2.3.1.286</ecNumber>
    </recommendedName>
    <alternativeName>
        <fullName evidence="3">Regulatory protein SIR2 homolog</fullName>
    </alternativeName>
</protein>
<dbReference type="GO" id="GO:0017136">
    <property type="term" value="F:histone deacetylase activity, NAD-dependent"/>
    <property type="evidence" value="ECO:0007669"/>
    <property type="project" value="TreeGrafter"/>
</dbReference>
<dbReference type="EMBL" id="CP073100">
    <property type="protein sequence ID" value="QUE52567.1"/>
    <property type="molecule type" value="Genomic_DNA"/>
</dbReference>
<sequence>MKVVILTGAGISAESGVKTFRDNHGLWEGHRVEDVATPEAFGRNSALVHDFYNQRRRQLSEVIPNAAHQALVELEKYLGNDFLLITQNVDDLHERAGSERVLHMHGELLKKRCVWCEVVTPCETTTSLDSTDLCEACGRDLGMRPDIVWFGEMPYYLDRIEIALRDAEVFIAIGTSAVVYPAAQFFAMASMHGAKTIEVNLAATARSNEFDQRLFGPATETVPKLVAELIAAR</sequence>
<keyword evidence="2 3" id="KW-0520">NAD</keyword>
<feature type="binding site" evidence="3">
    <location>
        <position position="218"/>
    </location>
    <ligand>
        <name>NAD(+)</name>
        <dbReference type="ChEBI" id="CHEBI:57540"/>
    </ligand>
</feature>
<comment type="cofactor">
    <cofactor evidence="3">
        <name>Zn(2+)</name>
        <dbReference type="ChEBI" id="CHEBI:29105"/>
    </cofactor>
    <text evidence="3">Binds 1 zinc ion per subunit.</text>
</comment>
<dbReference type="HAMAP" id="MF_01121">
    <property type="entry name" value="Sirtuin_ClassIII"/>
    <property type="match status" value="1"/>
</dbReference>
<evidence type="ECO:0000256" key="1">
    <source>
        <dbReference type="ARBA" id="ARBA00022679"/>
    </source>
</evidence>
<dbReference type="Proteomes" id="UP000676169">
    <property type="component" value="Chromosome"/>
</dbReference>
<accession>A0A975J204</accession>
<organism evidence="6 7">
    <name type="scientific">Luteolibacter ambystomatis</name>
    <dbReference type="NCBI Taxonomy" id="2824561"/>
    <lineage>
        <taxon>Bacteria</taxon>
        <taxon>Pseudomonadati</taxon>
        <taxon>Verrucomicrobiota</taxon>
        <taxon>Verrucomicrobiia</taxon>
        <taxon>Verrucomicrobiales</taxon>
        <taxon>Verrucomicrobiaceae</taxon>
        <taxon>Luteolibacter</taxon>
    </lineage>
</organism>
<dbReference type="InterPro" id="IPR003000">
    <property type="entry name" value="Sirtuin"/>
</dbReference>
<evidence type="ECO:0000259" key="5">
    <source>
        <dbReference type="PROSITE" id="PS50305"/>
    </source>
</evidence>
<feature type="binding site" evidence="3">
    <location>
        <begin position="8"/>
        <end position="27"/>
    </location>
    <ligand>
        <name>NAD(+)</name>
        <dbReference type="ChEBI" id="CHEBI:57540"/>
    </ligand>
</feature>
<feature type="binding site" evidence="3">
    <location>
        <begin position="174"/>
        <end position="176"/>
    </location>
    <ligand>
        <name>NAD(+)</name>
        <dbReference type="ChEBI" id="CHEBI:57540"/>
    </ligand>
</feature>
<dbReference type="GO" id="GO:0008270">
    <property type="term" value="F:zinc ion binding"/>
    <property type="evidence" value="ECO:0007669"/>
    <property type="project" value="UniProtKB-UniRule"/>
</dbReference>
<dbReference type="PANTHER" id="PTHR11085">
    <property type="entry name" value="NAD-DEPENDENT PROTEIN DEACYLASE SIRTUIN-5, MITOCHONDRIAL-RELATED"/>
    <property type="match status" value="1"/>
</dbReference>
<evidence type="ECO:0000256" key="4">
    <source>
        <dbReference type="PROSITE-ProRule" id="PRU00236"/>
    </source>
</evidence>
<proteinExistence type="inferred from homology"/>
<keyword evidence="3" id="KW-0963">Cytoplasm</keyword>
<dbReference type="EC" id="2.3.1.286" evidence="3"/>
<dbReference type="PROSITE" id="PS50305">
    <property type="entry name" value="SIRTUIN"/>
    <property type="match status" value="1"/>
</dbReference>
<keyword evidence="1" id="KW-0808">Transferase</keyword>
<dbReference type="GO" id="GO:0005737">
    <property type="term" value="C:cytoplasm"/>
    <property type="evidence" value="ECO:0007669"/>
    <property type="project" value="UniProtKB-SubCell"/>
</dbReference>
<comment type="catalytic activity">
    <reaction evidence="3">
        <text>N(6)-succinyl-L-lysyl-[protein] + NAD(+) + H2O = 2''-O-succinyl-ADP-D-ribose + nicotinamide + L-lysyl-[protein]</text>
        <dbReference type="Rhea" id="RHEA:47668"/>
        <dbReference type="Rhea" id="RHEA-COMP:9752"/>
        <dbReference type="Rhea" id="RHEA-COMP:11877"/>
        <dbReference type="ChEBI" id="CHEBI:15377"/>
        <dbReference type="ChEBI" id="CHEBI:17154"/>
        <dbReference type="ChEBI" id="CHEBI:29969"/>
        <dbReference type="ChEBI" id="CHEBI:57540"/>
        <dbReference type="ChEBI" id="CHEBI:87830"/>
        <dbReference type="ChEBI" id="CHEBI:87832"/>
    </reaction>
</comment>
<dbReference type="GO" id="GO:0070403">
    <property type="term" value="F:NAD+ binding"/>
    <property type="evidence" value="ECO:0007669"/>
    <property type="project" value="UniProtKB-UniRule"/>
</dbReference>
<keyword evidence="3 4" id="KW-0862">Zinc</keyword>
<dbReference type="GO" id="GO:0036054">
    <property type="term" value="F:protein-malonyllysine demalonylase activity"/>
    <property type="evidence" value="ECO:0007669"/>
    <property type="project" value="InterPro"/>
</dbReference>
<comment type="similarity">
    <text evidence="3">Belongs to the sirtuin family. Class III subfamily.</text>
</comment>
<feature type="binding site" evidence="3">
    <location>
        <position position="55"/>
    </location>
    <ligand>
        <name>substrate</name>
    </ligand>
</feature>
<dbReference type="AlphaFoldDB" id="A0A975J204"/>
<evidence type="ECO:0000256" key="3">
    <source>
        <dbReference type="HAMAP-Rule" id="MF_01121"/>
    </source>
</evidence>
<feature type="binding site" evidence="3 4">
    <location>
        <position position="113"/>
    </location>
    <ligand>
        <name>Zn(2+)</name>
        <dbReference type="ChEBI" id="CHEBI:29105"/>
    </ligand>
</feature>
<evidence type="ECO:0000313" key="7">
    <source>
        <dbReference type="Proteomes" id="UP000676169"/>
    </source>
</evidence>
<feature type="binding site" evidence="3">
    <location>
        <position position="52"/>
    </location>
    <ligand>
        <name>substrate</name>
    </ligand>
</feature>